<comment type="pathway">
    <text evidence="4">Carbohydrate metabolism; tricarboxylic acid cycle.</text>
</comment>
<protein>
    <recommendedName>
        <fullName evidence="16">Succinate dehydrogenase hydrophobic membrane anchor subunit</fullName>
    </recommendedName>
</protein>
<comment type="subcellular location">
    <subcellularLocation>
        <location evidence="3">Membrane</location>
        <topology evidence="3">Multi-pass membrane protein</topology>
    </subcellularLocation>
</comment>
<dbReference type="GO" id="GO:0016020">
    <property type="term" value="C:membrane"/>
    <property type="evidence" value="ECO:0007669"/>
    <property type="project" value="UniProtKB-SubCell"/>
</dbReference>
<dbReference type="EMBL" id="JAPDRN010000216">
    <property type="protein sequence ID" value="KAJ9611925.1"/>
    <property type="molecule type" value="Genomic_DNA"/>
</dbReference>
<evidence type="ECO:0000256" key="4">
    <source>
        <dbReference type="ARBA" id="ARBA00005163"/>
    </source>
</evidence>
<evidence type="ECO:0000256" key="8">
    <source>
        <dbReference type="ARBA" id="ARBA00022692"/>
    </source>
</evidence>
<evidence type="ECO:0000256" key="14">
    <source>
        <dbReference type="SAM" id="Phobius"/>
    </source>
</evidence>
<evidence type="ECO:0000256" key="7">
    <source>
        <dbReference type="ARBA" id="ARBA00022617"/>
    </source>
</evidence>
<name>A0AA38XEC7_9EURO</name>
<reference evidence="15" key="1">
    <citation type="submission" date="2022-10" db="EMBL/GenBank/DDBJ databases">
        <title>Culturing micro-colonial fungi from biological soil crusts in the Mojave desert and describing Neophaeococcomyces mojavensis, and introducing the new genera and species Taxawa tesnikishii.</title>
        <authorList>
            <person name="Kurbessoian T."/>
            <person name="Stajich J.E."/>
        </authorList>
    </citation>
    <scope>NUCLEOTIDE SEQUENCE</scope>
    <source>
        <strain evidence="15">TK_35</strain>
    </source>
</reference>
<comment type="caution">
    <text evidence="15">The sequence shown here is derived from an EMBL/GenBank/DDBJ whole genome shotgun (WGS) entry which is preliminary data.</text>
</comment>
<dbReference type="Pfam" id="PF01127">
    <property type="entry name" value="Sdh_cyt"/>
    <property type="match status" value="1"/>
</dbReference>
<evidence type="ECO:0000256" key="12">
    <source>
        <dbReference type="ARBA" id="ARBA00023004"/>
    </source>
</evidence>
<dbReference type="InterPro" id="IPR034804">
    <property type="entry name" value="SQR/QFR_C/D"/>
</dbReference>
<dbReference type="GO" id="GO:0046872">
    <property type="term" value="F:metal ion binding"/>
    <property type="evidence" value="ECO:0007669"/>
    <property type="project" value="UniProtKB-KW"/>
</dbReference>
<dbReference type="InterPro" id="IPR000701">
    <property type="entry name" value="SuccDH_FuR_B_TM-su"/>
</dbReference>
<evidence type="ECO:0008006" key="16">
    <source>
        <dbReference type="Google" id="ProtNLM"/>
    </source>
</evidence>
<keyword evidence="6" id="KW-0816">Tricarboxylic acid cycle</keyword>
<sequence>MVVRLSPVQWHPPYRAGLRDRIPHCHLHPQQLDVGDRQPADHPGGVGLCDVRRCRVSKFRTPLKGVRGLGSAKTGTEHFVHQRLTAAALVVLGIWFLVFVLGLLGSDYVTATAAIAKPWNAVPLIGLLIAMFWHAQLGLQVVLEDYIHESLLALVLQTAVKFVAVLGMIVSVFAVGRIALGVA</sequence>
<dbReference type="NCBIfam" id="TIGR02968">
    <property type="entry name" value="succ_dehyd_anc"/>
    <property type="match status" value="1"/>
</dbReference>
<evidence type="ECO:0000256" key="1">
    <source>
        <dbReference type="ARBA" id="ARBA00001971"/>
    </source>
</evidence>
<evidence type="ECO:0000256" key="13">
    <source>
        <dbReference type="ARBA" id="ARBA00023136"/>
    </source>
</evidence>
<evidence type="ECO:0000256" key="6">
    <source>
        <dbReference type="ARBA" id="ARBA00022532"/>
    </source>
</evidence>
<evidence type="ECO:0000256" key="5">
    <source>
        <dbReference type="ARBA" id="ARBA00022448"/>
    </source>
</evidence>
<feature type="transmembrane region" description="Helical" evidence="14">
    <location>
        <begin position="159"/>
        <end position="180"/>
    </location>
</feature>
<dbReference type="Gene3D" id="1.20.1300.10">
    <property type="entry name" value="Fumarate reductase/succinate dehydrogenase, transmembrane subunit"/>
    <property type="match status" value="1"/>
</dbReference>
<evidence type="ECO:0000256" key="10">
    <source>
        <dbReference type="ARBA" id="ARBA00022982"/>
    </source>
</evidence>
<keyword evidence="13 14" id="KW-0472">Membrane</keyword>
<keyword evidence="12" id="KW-0408">Iron</keyword>
<keyword evidence="11 14" id="KW-1133">Transmembrane helix</keyword>
<keyword evidence="5" id="KW-0813">Transport</keyword>
<organism evidence="15">
    <name type="scientific">Knufia peltigerae</name>
    <dbReference type="NCBI Taxonomy" id="1002370"/>
    <lineage>
        <taxon>Eukaryota</taxon>
        <taxon>Fungi</taxon>
        <taxon>Dikarya</taxon>
        <taxon>Ascomycota</taxon>
        <taxon>Pezizomycotina</taxon>
        <taxon>Eurotiomycetes</taxon>
        <taxon>Chaetothyriomycetidae</taxon>
        <taxon>Chaetothyriales</taxon>
        <taxon>Trichomeriaceae</taxon>
        <taxon>Knufia</taxon>
    </lineage>
</organism>
<dbReference type="GO" id="GO:0006099">
    <property type="term" value="P:tricarboxylic acid cycle"/>
    <property type="evidence" value="ECO:0007669"/>
    <property type="project" value="UniProtKB-KW"/>
</dbReference>
<evidence type="ECO:0000313" key="15">
    <source>
        <dbReference type="EMBL" id="KAJ9611925.1"/>
    </source>
</evidence>
<comment type="function">
    <text evidence="2">Membrane-anchoring subunit of succinate dehydrogenase (SDH).</text>
</comment>
<dbReference type="CDD" id="cd03495">
    <property type="entry name" value="SQR_TypeC_SdhD_like"/>
    <property type="match status" value="1"/>
</dbReference>
<evidence type="ECO:0000256" key="2">
    <source>
        <dbReference type="ARBA" id="ARBA00004050"/>
    </source>
</evidence>
<dbReference type="InterPro" id="IPR014312">
    <property type="entry name" value="Succ_DH_anchor"/>
</dbReference>
<evidence type="ECO:0000256" key="3">
    <source>
        <dbReference type="ARBA" id="ARBA00004141"/>
    </source>
</evidence>
<proteinExistence type="predicted"/>
<keyword evidence="10" id="KW-0249">Electron transport</keyword>
<evidence type="ECO:0000256" key="9">
    <source>
        <dbReference type="ARBA" id="ARBA00022723"/>
    </source>
</evidence>
<dbReference type="AlphaFoldDB" id="A0AA38XEC7"/>
<evidence type="ECO:0000256" key="11">
    <source>
        <dbReference type="ARBA" id="ARBA00022989"/>
    </source>
</evidence>
<comment type="cofactor">
    <cofactor evidence="1">
        <name>heme</name>
        <dbReference type="ChEBI" id="CHEBI:30413"/>
    </cofactor>
</comment>
<keyword evidence="8 14" id="KW-0812">Transmembrane</keyword>
<feature type="transmembrane region" description="Helical" evidence="14">
    <location>
        <begin position="121"/>
        <end position="139"/>
    </location>
</feature>
<keyword evidence="7" id="KW-0349">Heme</keyword>
<gene>
    <name evidence="15" type="ORF">H2204_015093</name>
</gene>
<keyword evidence="9" id="KW-0479">Metal-binding</keyword>
<feature type="transmembrane region" description="Helical" evidence="14">
    <location>
        <begin position="86"/>
        <end position="109"/>
    </location>
</feature>
<accession>A0AA38XEC7</accession>
<dbReference type="GO" id="GO:0020037">
    <property type="term" value="F:heme binding"/>
    <property type="evidence" value="ECO:0007669"/>
    <property type="project" value="InterPro"/>
</dbReference>
<dbReference type="SUPFAM" id="SSF81343">
    <property type="entry name" value="Fumarate reductase respiratory complex transmembrane subunits"/>
    <property type="match status" value="1"/>
</dbReference>